<keyword evidence="2" id="KW-1185">Reference proteome</keyword>
<dbReference type="Proteomes" id="UP000006512">
    <property type="component" value="Unassembled WGS sequence"/>
</dbReference>
<sequence>MSPFEVSAATLGEAIRQFEAAFSVTVSPYDGTDPALPFTEGEPRRYFFYSNADADRFLIDIHIFRGTEEICPKQNLDYPLQNGDIVDMAGPLVC</sequence>
<accession>F4QJH3</accession>
<dbReference type="AlphaFoldDB" id="F4QJH3"/>
<gene>
    <name evidence="1" type="ORF">ABI_15960</name>
</gene>
<dbReference type="EMBL" id="GL883077">
    <property type="protein sequence ID" value="EGF93156.1"/>
    <property type="molecule type" value="Genomic_DNA"/>
</dbReference>
<organism evidence="1 2">
    <name type="scientific">Asticcacaulis biprosthecium C19</name>
    <dbReference type="NCBI Taxonomy" id="715226"/>
    <lineage>
        <taxon>Bacteria</taxon>
        <taxon>Pseudomonadati</taxon>
        <taxon>Pseudomonadota</taxon>
        <taxon>Alphaproteobacteria</taxon>
        <taxon>Caulobacterales</taxon>
        <taxon>Caulobacteraceae</taxon>
        <taxon>Asticcacaulis</taxon>
    </lineage>
</organism>
<name>F4QJH3_9CAUL</name>
<reference evidence="2" key="1">
    <citation type="submission" date="2011-03" db="EMBL/GenBank/DDBJ databases">
        <title>Draft genome sequence of Brevundimonas diminuta.</title>
        <authorList>
            <person name="Brown P.J.B."/>
            <person name="Buechlein A."/>
            <person name="Hemmerich C."/>
            <person name="Brun Y.V."/>
        </authorList>
    </citation>
    <scope>NUCLEOTIDE SEQUENCE [LARGE SCALE GENOMIC DNA]</scope>
    <source>
        <strain evidence="2">C19</strain>
    </source>
</reference>
<evidence type="ECO:0000313" key="1">
    <source>
        <dbReference type="EMBL" id="EGF93156.1"/>
    </source>
</evidence>
<evidence type="ECO:0000313" key="2">
    <source>
        <dbReference type="Proteomes" id="UP000006512"/>
    </source>
</evidence>
<dbReference type="HOGENOM" id="CLU_2380034_0_0_5"/>
<proteinExistence type="predicted"/>
<protein>
    <submittedName>
        <fullName evidence="1">Uncharacterized protein</fullName>
    </submittedName>
</protein>
<dbReference type="eggNOG" id="ENOG502ZMBW">
    <property type="taxonomic scope" value="Bacteria"/>
</dbReference>